<organism evidence="12 13">
    <name type="scientific">Puia dinghuensis</name>
    <dbReference type="NCBI Taxonomy" id="1792502"/>
    <lineage>
        <taxon>Bacteria</taxon>
        <taxon>Pseudomonadati</taxon>
        <taxon>Bacteroidota</taxon>
        <taxon>Chitinophagia</taxon>
        <taxon>Chitinophagales</taxon>
        <taxon>Chitinophagaceae</taxon>
        <taxon>Puia</taxon>
    </lineage>
</organism>
<feature type="compositionally biased region" description="Gly residues" evidence="8">
    <location>
        <begin position="390"/>
        <end position="422"/>
    </location>
</feature>
<dbReference type="Pfam" id="PF00271">
    <property type="entry name" value="Helicase_C"/>
    <property type="match status" value="1"/>
</dbReference>
<dbReference type="InterPro" id="IPR014001">
    <property type="entry name" value="Helicase_ATP-bd"/>
</dbReference>
<feature type="short sequence motif" description="Q motif" evidence="6">
    <location>
        <begin position="1"/>
        <end position="29"/>
    </location>
</feature>
<dbReference type="CDD" id="cd00268">
    <property type="entry name" value="DEADc"/>
    <property type="match status" value="1"/>
</dbReference>
<dbReference type="Proteomes" id="UP000607559">
    <property type="component" value="Unassembled WGS sequence"/>
</dbReference>
<reference evidence="12" key="1">
    <citation type="journal article" date="2014" name="Int. J. Syst. Evol. Microbiol.">
        <title>Complete genome sequence of Corynebacterium casei LMG S-19264T (=DSM 44701T), isolated from a smear-ripened cheese.</title>
        <authorList>
            <consortium name="US DOE Joint Genome Institute (JGI-PGF)"/>
            <person name="Walter F."/>
            <person name="Albersmeier A."/>
            <person name="Kalinowski J."/>
            <person name="Ruckert C."/>
        </authorList>
    </citation>
    <scope>NUCLEOTIDE SEQUENCE</scope>
    <source>
        <strain evidence="12">CGMCC 1.15448</strain>
    </source>
</reference>
<dbReference type="Gene3D" id="3.40.50.300">
    <property type="entry name" value="P-loop containing nucleotide triphosphate hydrolases"/>
    <property type="match status" value="2"/>
</dbReference>
<dbReference type="PROSITE" id="PS51195">
    <property type="entry name" value="Q_MOTIF"/>
    <property type="match status" value="1"/>
</dbReference>
<dbReference type="GO" id="GO:0005524">
    <property type="term" value="F:ATP binding"/>
    <property type="evidence" value="ECO:0007669"/>
    <property type="project" value="UniProtKB-KW"/>
</dbReference>
<accession>A0A8J2UFF4</accession>
<dbReference type="InterPro" id="IPR014014">
    <property type="entry name" value="RNA_helicase_DEAD_Q_motif"/>
</dbReference>
<dbReference type="CDD" id="cd18787">
    <property type="entry name" value="SF2_C_DEAD"/>
    <property type="match status" value="1"/>
</dbReference>
<protein>
    <submittedName>
        <fullName evidence="12">RNA helicase</fullName>
    </submittedName>
</protein>
<evidence type="ECO:0000256" key="5">
    <source>
        <dbReference type="ARBA" id="ARBA00038437"/>
    </source>
</evidence>
<dbReference type="InterPro" id="IPR011545">
    <property type="entry name" value="DEAD/DEAH_box_helicase_dom"/>
</dbReference>
<evidence type="ECO:0000313" key="12">
    <source>
        <dbReference type="EMBL" id="GGB10713.1"/>
    </source>
</evidence>
<dbReference type="SMART" id="SM00487">
    <property type="entry name" value="DEXDc"/>
    <property type="match status" value="1"/>
</dbReference>
<dbReference type="InterPro" id="IPR027417">
    <property type="entry name" value="P-loop_NTPase"/>
</dbReference>
<feature type="compositionally biased region" description="Low complexity" evidence="8">
    <location>
        <begin position="431"/>
        <end position="444"/>
    </location>
</feature>
<feature type="domain" description="DEAD-box RNA helicase Q" evidence="11">
    <location>
        <begin position="1"/>
        <end position="29"/>
    </location>
</feature>
<dbReference type="GO" id="GO:0003676">
    <property type="term" value="F:nucleic acid binding"/>
    <property type="evidence" value="ECO:0007669"/>
    <property type="project" value="InterPro"/>
</dbReference>
<evidence type="ECO:0000313" key="13">
    <source>
        <dbReference type="Proteomes" id="UP000607559"/>
    </source>
</evidence>
<dbReference type="SMART" id="SM00490">
    <property type="entry name" value="HELICc"/>
    <property type="match status" value="1"/>
</dbReference>
<feature type="compositionally biased region" description="Gly residues" evidence="8">
    <location>
        <begin position="454"/>
        <end position="465"/>
    </location>
</feature>
<dbReference type="Pfam" id="PF00270">
    <property type="entry name" value="DEAD"/>
    <property type="match status" value="1"/>
</dbReference>
<evidence type="ECO:0000256" key="6">
    <source>
        <dbReference type="PROSITE-ProRule" id="PRU00552"/>
    </source>
</evidence>
<dbReference type="InterPro" id="IPR000629">
    <property type="entry name" value="RNA-helicase_DEAD-box_CS"/>
</dbReference>
<reference evidence="12" key="2">
    <citation type="submission" date="2020-09" db="EMBL/GenBank/DDBJ databases">
        <authorList>
            <person name="Sun Q."/>
            <person name="Zhou Y."/>
        </authorList>
    </citation>
    <scope>NUCLEOTIDE SEQUENCE</scope>
    <source>
        <strain evidence="12">CGMCC 1.15448</strain>
    </source>
</reference>
<dbReference type="AlphaFoldDB" id="A0A8J2UFF4"/>
<evidence type="ECO:0000259" key="10">
    <source>
        <dbReference type="PROSITE" id="PS51194"/>
    </source>
</evidence>
<dbReference type="InterPro" id="IPR001650">
    <property type="entry name" value="Helicase_C-like"/>
</dbReference>
<dbReference type="RefSeq" id="WP_188934599.1">
    <property type="nucleotide sequence ID" value="NZ_BMJC01000004.1"/>
</dbReference>
<dbReference type="InterPro" id="IPR044742">
    <property type="entry name" value="DEAD/DEAH_RhlB"/>
</dbReference>
<dbReference type="PROSITE" id="PS00039">
    <property type="entry name" value="DEAD_ATP_HELICASE"/>
    <property type="match status" value="1"/>
</dbReference>
<feature type="domain" description="Helicase ATP-binding" evidence="9">
    <location>
        <begin position="32"/>
        <end position="207"/>
    </location>
</feature>
<dbReference type="GO" id="GO:0003724">
    <property type="term" value="F:RNA helicase activity"/>
    <property type="evidence" value="ECO:0007669"/>
    <property type="project" value="InterPro"/>
</dbReference>
<evidence type="ECO:0000256" key="3">
    <source>
        <dbReference type="ARBA" id="ARBA00022806"/>
    </source>
</evidence>
<keyword evidence="13" id="KW-1185">Reference proteome</keyword>
<sequence>MTFKEFGLDESLLEGIEASGYENATPVQEQVIPLILHGKDIIASAQTGTGKTAAFLLPIVNRLLASRHDDTVNALVIVPTRELAIQIAQNLEGLSYFTNISSIAVYGGGDGSNFSTEKQALSQGADVVVCTPGRMIAHLNMGYVKLKGLQYLVLDEADRMLDMGFYDDIMKIISFLPPKRQNLLFSATMPVKIRDLARKILHEPAEINIAISKPPAKIVQEAFVVYETQKIPLVKWLLKSTNYKSTLIFCSKKHNVKQLTMELKRNKFNVKEIHSDLDQSAREEVLLEFRSRRLPILVATDILSRGIDIDNIEMVINYDVPNDGEDYVHRIGRTARAETDGVAFTFISEKEQNKFRSIEDLLGSPVKKAAIPEEFGPAPEYSPRSKSRRGGGGGGRNHGGSGGGHHGGAGGGNRGGGGQHRGGGNRRRPRPSGSNSGPGANGSHGSHDASRSGSGPGSGSGQQQH</sequence>
<dbReference type="PANTHER" id="PTHR47959">
    <property type="entry name" value="ATP-DEPENDENT RNA HELICASE RHLE-RELATED"/>
    <property type="match status" value="1"/>
</dbReference>
<evidence type="ECO:0000256" key="2">
    <source>
        <dbReference type="ARBA" id="ARBA00022801"/>
    </source>
</evidence>
<dbReference type="PROSITE" id="PS51194">
    <property type="entry name" value="HELICASE_CTER"/>
    <property type="match status" value="1"/>
</dbReference>
<dbReference type="GO" id="GO:0005829">
    <property type="term" value="C:cytosol"/>
    <property type="evidence" value="ECO:0007669"/>
    <property type="project" value="TreeGrafter"/>
</dbReference>
<evidence type="ECO:0000256" key="7">
    <source>
        <dbReference type="RuleBase" id="RU000492"/>
    </source>
</evidence>
<gene>
    <name evidence="12" type="ORF">GCM10011511_37840</name>
</gene>
<dbReference type="EMBL" id="BMJC01000004">
    <property type="protein sequence ID" value="GGB10713.1"/>
    <property type="molecule type" value="Genomic_DNA"/>
</dbReference>
<dbReference type="InterPro" id="IPR050079">
    <property type="entry name" value="DEAD_box_RNA_helicase"/>
</dbReference>
<feature type="domain" description="Helicase C-terminal" evidence="10">
    <location>
        <begin position="233"/>
        <end position="379"/>
    </location>
</feature>
<dbReference type="PROSITE" id="PS51192">
    <property type="entry name" value="HELICASE_ATP_BIND_1"/>
    <property type="match status" value="1"/>
</dbReference>
<keyword evidence="2 7" id="KW-0378">Hydrolase</keyword>
<comment type="similarity">
    <text evidence="5 7">Belongs to the DEAD box helicase family.</text>
</comment>
<evidence type="ECO:0000259" key="11">
    <source>
        <dbReference type="PROSITE" id="PS51195"/>
    </source>
</evidence>
<comment type="caution">
    <text evidence="12">The sequence shown here is derived from an EMBL/GenBank/DDBJ whole genome shotgun (WGS) entry which is preliminary data.</text>
</comment>
<name>A0A8J2UFF4_9BACT</name>
<evidence type="ECO:0000256" key="4">
    <source>
        <dbReference type="ARBA" id="ARBA00022840"/>
    </source>
</evidence>
<evidence type="ECO:0000256" key="1">
    <source>
        <dbReference type="ARBA" id="ARBA00022741"/>
    </source>
</evidence>
<evidence type="ECO:0000259" key="9">
    <source>
        <dbReference type="PROSITE" id="PS51192"/>
    </source>
</evidence>
<keyword evidence="3 7" id="KW-0347">Helicase</keyword>
<keyword evidence="1 7" id="KW-0547">Nucleotide-binding</keyword>
<evidence type="ECO:0000256" key="8">
    <source>
        <dbReference type="SAM" id="MobiDB-lite"/>
    </source>
</evidence>
<proteinExistence type="inferred from homology"/>
<feature type="region of interest" description="Disordered" evidence="8">
    <location>
        <begin position="373"/>
        <end position="465"/>
    </location>
</feature>
<dbReference type="PANTHER" id="PTHR47959:SF13">
    <property type="entry name" value="ATP-DEPENDENT RNA HELICASE RHLE"/>
    <property type="match status" value="1"/>
</dbReference>
<keyword evidence="4 7" id="KW-0067">ATP-binding</keyword>
<dbReference type="GO" id="GO:0016787">
    <property type="term" value="F:hydrolase activity"/>
    <property type="evidence" value="ECO:0007669"/>
    <property type="project" value="UniProtKB-KW"/>
</dbReference>
<dbReference type="SUPFAM" id="SSF52540">
    <property type="entry name" value="P-loop containing nucleoside triphosphate hydrolases"/>
    <property type="match status" value="1"/>
</dbReference>